<sequence>MTEIASHGSTPLLVRADEAEELGLGPASMRLIADGDTPGSLSVSRTRLASGMEGAKPHYHRAAAEMFYVLDGGLHVLLGEQVVTVAAGDYLVVPAHTTHAFAAAQSTGVDLLFLMPGVVRFDYFRLAERIARGEADPAELRESQERFDNHFLSSATWEEFRAPRSGAEGPSRTGGPDTSG</sequence>
<keyword evidence="3" id="KW-0560">Oxidoreductase</keyword>
<dbReference type="EMBL" id="JACHJT010000001">
    <property type="protein sequence ID" value="MBB4932898.1"/>
    <property type="molecule type" value="Genomic_DNA"/>
</dbReference>
<reference evidence="3 4" key="1">
    <citation type="submission" date="2020-08" db="EMBL/GenBank/DDBJ databases">
        <title>Sequencing the genomes of 1000 actinobacteria strains.</title>
        <authorList>
            <person name="Klenk H.-P."/>
        </authorList>
    </citation>
    <scope>NUCLEOTIDE SEQUENCE [LARGE SCALE GENOMIC DNA]</scope>
    <source>
        <strain evidence="3 4">DSM 102030</strain>
    </source>
</reference>
<feature type="domain" description="Cupin type-2" evidence="2">
    <location>
        <begin position="47"/>
        <end position="112"/>
    </location>
</feature>
<comment type="caution">
    <text evidence="3">The sequence shown here is derived from an EMBL/GenBank/DDBJ whole genome shotgun (WGS) entry which is preliminary data.</text>
</comment>
<dbReference type="SUPFAM" id="SSF51182">
    <property type="entry name" value="RmlC-like cupins"/>
    <property type="match status" value="1"/>
</dbReference>
<dbReference type="InterPro" id="IPR013096">
    <property type="entry name" value="Cupin_2"/>
</dbReference>
<keyword evidence="4" id="KW-1185">Reference proteome</keyword>
<dbReference type="InterPro" id="IPR053146">
    <property type="entry name" value="QDO-like"/>
</dbReference>
<dbReference type="InterPro" id="IPR011051">
    <property type="entry name" value="RmlC_Cupin_sf"/>
</dbReference>
<keyword evidence="3" id="KW-0223">Dioxygenase</keyword>
<dbReference type="Proteomes" id="UP000523007">
    <property type="component" value="Unassembled WGS sequence"/>
</dbReference>
<evidence type="ECO:0000259" key="2">
    <source>
        <dbReference type="Pfam" id="PF07883"/>
    </source>
</evidence>
<proteinExistence type="predicted"/>
<dbReference type="Gene3D" id="2.60.120.10">
    <property type="entry name" value="Jelly Rolls"/>
    <property type="match status" value="1"/>
</dbReference>
<dbReference type="GO" id="GO:0051213">
    <property type="term" value="F:dioxygenase activity"/>
    <property type="evidence" value="ECO:0007669"/>
    <property type="project" value="UniProtKB-KW"/>
</dbReference>
<dbReference type="AlphaFoldDB" id="A0A7W7RJ11"/>
<dbReference type="InterPro" id="IPR014710">
    <property type="entry name" value="RmlC-like_jellyroll"/>
</dbReference>
<evidence type="ECO:0000256" key="1">
    <source>
        <dbReference type="SAM" id="MobiDB-lite"/>
    </source>
</evidence>
<name>A0A7W7RJ11_9ACTN</name>
<dbReference type="RefSeq" id="WP_184580597.1">
    <property type="nucleotide sequence ID" value="NZ_JACHJT010000001.1"/>
</dbReference>
<protein>
    <submittedName>
        <fullName evidence="3">Quercetin dioxygenase-like cupin family protein</fullName>
    </submittedName>
</protein>
<feature type="region of interest" description="Disordered" evidence="1">
    <location>
        <begin position="152"/>
        <end position="180"/>
    </location>
</feature>
<gene>
    <name evidence="3" type="ORF">F4561_003718</name>
</gene>
<dbReference type="PANTHER" id="PTHR36440:SF1">
    <property type="entry name" value="PUTATIVE (AFU_ORTHOLOGUE AFUA_8G07350)-RELATED"/>
    <property type="match status" value="1"/>
</dbReference>
<evidence type="ECO:0000313" key="3">
    <source>
        <dbReference type="EMBL" id="MBB4932898.1"/>
    </source>
</evidence>
<dbReference type="PANTHER" id="PTHR36440">
    <property type="entry name" value="PUTATIVE (AFU_ORTHOLOGUE AFUA_8G07350)-RELATED"/>
    <property type="match status" value="1"/>
</dbReference>
<dbReference type="Pfam" id="PF07883">
    <property type="entry name" value="Cupin_2"/>
    <property type="match status" value="1"/>
</dbReference>
<organism evidence="3 4">
    <name type="scientific">Lipingzhangella halophila</name>
    <dbReference type="NCBI Taxonomy" id="1783352"/>
    <lineage>
        <taxon>Bacteria</taxon>
        <taxon>Bacillati</taxon>
        <taxon>Actinomycetota</taxon>
        <taxon>Actinomycetes</taxon>
        <taxon>Streptosporangiales</taxon>
        <taxon>Nocardiopsidaceae</taxon>
        <taxon>Lipingzhangella</taxon>
    </lineage>
</organism>
<evidence type="ECO:0000313" key="4">
    <source>
        <dbReference type="Proteomes" id="UP000523007"/>
    </source>
</evidence>
<accession>A0A7W7RJ11</accession>